<organism evidence="2 3">
    <name type="scientific">Acetobacter senegalensis</name>
    <dbReference type="NCBI Taxonomy" id="446692"/>
    <lineage>
        <taxon>Bacteria</taxon>
        <taxon>Pseudomonadati</taxon>
        <taxon>Pseudomonadota</taxon>
        <taxon>Alphaproteobacteria</taxon>
        <taxon>Acetobacterales</taxon>
        <taxon>Acetobacteraceae</taxon>
        <taxon>Acetobacter</taxon>
    </lineage>
</organism>
<feature type="compositionally biased region" description="Low complexity" evidence="1">
    <location>
        <begin position="9"/>
        <end position="22"/>
    </location>
</feature>
<evidence type="ECO:0000313" key="3">
    <source>
        <dbReference type="Proteomes" id="UP000056109"/>
    </source>
</evidence>
<sequence>MSDTKSGNKNPAPAAKKPVQPAKFDLNQTLAQEPVFDVKPFTPRKVEEAEPVIAEGMDLSGKTKIVFVNGRGKTGKTTFLRWAAERALLGNRPILMADLDPTNASFSSYFQDVARPNTDDPAGVAQWMQRFIEYAVENQTTAVLDLGGGDTTLRETAAEMPGFASAIAEAGAVPVLISLVGSQVDDLAPIATLRDRGFSPDARAIVFNEASKEIGHTRDQSFGRLLTSAVVVDEVTDGAVPLWMPRLNAAAAVESRRSLFSAARDGLTTPPLGMFDRSKVRTWLEAMDRRFAGIMSWLP</sequence>
<dbReference type="EMBL" id="LN606601">
    <property type="protein sequence ID" value="CEF43068.1"/>
    <property type="molecule type" value="Genomic_DNA"/>
</dbReference>
<dbReference type="KEGG" id="asz:ASN_1P34"/>
<dbReference type="RefSeq" id="WP_007284570.1">
    <property type="nucleotide sequence ID" value="NZ_LN606601.1"/>
</dbReference>
<geneLocation type="plasmid" evidence="3">
    <name>1P</name>
</geneLocation>
<gene>
    <name evidence="2" type="ORF">ASN_1P34</name>
</gene>
<reference evidence="3" key="1">
    <citation type="submission" date="2014-09" db="EMBL/GenBank/DDBJ databases">
        <authorList>
            <person name="Illeghems K.G."/>
        </authorList>
    </citation>
    <scope>NUCLEOTIDE SEQUENCE [LARGE SCALE GENOMIC DNA]</scope>
    <source>
        <strain evidence="3">108B</strain>
        <plasmid evidence="3">1P</plasmid>
    </source>
</reference>
<name>A0A0U5EYL3_9PROT</name>
<accession>A0A0U5EYL3</accession>
<feature type="region of interest" description="Disordered" evidence="1">
    <location>
        <begin position="1"/>
        <end position="22"/>
    </location>
</feature>
<dbReference type="AlphaFoldDB" id="A0A0U5EYL3"/>
<dbReference type="InterPro" id="IPR027417">
    <property type="entry name" value="P-loop_NTPase"/>
</dbReference>
<dbReference type="GeneID" id="34784789"/>
<dbReference type="Gene3D" id="3.40.50.300">
    <property type="entry name" value="P-loop containing nucleotide triphosphate hydrolases"/>
    <property type="match status" value="1"/>
</dbReference>
<proteinExistence type="predicted"/>
<dbReference type="PATRIC" id="fig|446692.3.peg.4098"/>
<protein>
    <recommendedName>
        <fullName evidence="4">CobQ/CobB/MinD/ParA nucleotide binding domain-containing protein</fullName>
    </recommendedName>
</protein>
<evidence type="ECO:0000313" key="2">
    <source>
        <dbReference type="EMBL" id="CEF43068.1"/>
    </source>
</evidence>
<dbReference type="Proteomes" id="UP000056109">
    <property type="component" value="Plasmid 1P"/>
</dbReference>
<evidence type="ECO:0000256" key="1">
    <source>
        <dbReference type="SAM" id="MobiDB-lite"/>
    </source>
</evidence>
<evidence type="ECO:0008006" key="4">
    <source>
        <dbReference type="Google" id="ProtNLM"/>
    </source>
</evidence>
<keyword evidence="3" id="KW-1185">Reference proteome</keyword>
<dbReference type="SUPFAM" id="SSF52540">
    <property type="entry name" value="P-loop containing nucleoside triphosphate hydrolases"/>
    <property type="match status" value="1"/>
</dbReference>